<comment type="caution">
    <text evidence="3">The sequence shown here is derived from an EMBL/GenBank/DDBJ whole genome shotgun (WGS) entry which is preliminary data.</text>
</comment>
<dbReference type="EMBL" id="JAEAOA010000968">
    <property type="protein sequence ID" value="KAK3607459.1"/>
    <property type="molecule type" value="Genomic_DNA"/>
</dbReference>
<name>A0AAE0TCN0_9BIVA</name>
<reference evidence="3" key="3">
    <citation type="submission" date="2023-05" db="EMBL/GenBank/DDBJ databases">
        <authorList>
            <person name="Smith C.H."/>
        </authorList>
    </citation>
    <scope>NUCLEOTIDE SEQUENCE</scope>
    <source>
        <strain evidence="3">CHS0354</strain>
        <tissue evidence="3">Mantle</tissue>
    </source>
</reference>
<evidence type="ECO:0000256" key="1">
    <source>
        <dbReference type="SAM" id="MobiDB-lite"/>
    </source>
</evidence>
<feature type="transmembrane region" description="Helical" evidence="2">
    <location>
        <begin position="31"/>
        <end position="53"/>
    </location>
</feature>
<dbReference type="Proteomes" id="UP001195483">
    <property type="component" value="Unassembled WGS sequence"/>
</dbReference>
<reference evidence="3" key="2">
    <citation type="journal article" date="2021" name="Genome Biol. Evol.">
        <title>Developing a high-quality reference genome for a parasitic bivalve with doubly uniparental inheritance (Bivalvia: Unionida).</title>
        <authorList>
            <person name="Smith C.H."/>
        </authorList>
    </citation>
    <scope>NUCLEOTIDE SEQUENCE</scope>
    <source>
        <strain evidence="3">CHS0354</strain>
        <tissue evidence="3">Mantle</tissue>
    </source>
</reference>
<evidence type="ECO:0000313" key="4">
    <source>
        <dbReference type="Proteomes" id="UP001195483"/>
    </source>
</evidence>
<proteinExistence type="predicted"/>
<accession>A0AAE0TCN0</accession>
<dbReference type="AlphaFoldDB" id="A0AAE0TCN0"/>
<organism evidence="3 4">
    <name type="scientific">Potamilus streckersoni</name>
    <dbReference type="NCBI Taxonomy" id="2493646"/>
    <lineage>
        <taxon>Eukaryota</taxon>
        <taxon>Metazoa</taxon>
        <taxon>Spiralia</taxon>
        <taxon>Lophotrochozoa</taxon>
        <taxon>Mollusca</taxon>
        <taxon>Bivalvia</taxon>
        <taxon>Autobranchia</taxon>
        <taxon>Heteroconchia</taxon>
        <taxon>Palaeoheterodonta</taxon>
        <taxon>Unionida</taxon>
        <taxon>Unionoidea</taxon>
        <taxon>Unionidae</taxon>
        <taxon>Ambleminae</taxon>
        <taxon>Lampsilini</taxon>
        <taxon>Potamilus</taxon>
    </lineage>
</organism>
<keyword evidence="2" id="KW-0472">Membrane</keyword>
<keyword evidence="4" id="KW-1185">Reference proteome</keyword>
<sequence>MFHLISHWDTSVMQGHECNAKSSQYTHPMILVGWLVVVGLNTIFQHMIGYTWWPVLMIKEETGNPQKEPPTQEKLLASFLTNSHSPNLRLEHRHRRDGSAHK</sequence>
<protein>
    <submittedName>
        <fullName evidence="3">Uncharacterized protein</fullName>
    </submittedName>
</protein>
<keyword evidence="2" id="KW-1133">Transmembrane helix</keyword>
<feature type="region of interest" description="Disordered" evidence="1">
    <location>
        <begin position="81"/>
        <end position="102"/>
    </location>
</feature>
<gene>
    <name evidence="3" type="ORF">CHS0354_015604</name>
</gene>
<reference evidence="3" key="1">
    <citation type="journal article" date="2021" name="Genome Biol. Evol.">
        <title>A High-Quality Reference Genome for a Parasitic Bivalve with Doubly Uniparental Inheritance (Bivalvia: Unionida).</title>
        <authorList>
            <person name="Smith C.H."/>
        </authorList>
    </citation>
    <scope>NUCLEOTIDE SEQUENCE</scope>
    <source>
        <strain evidence="3">CHS0354</strain>
    </source>
</reference>
<evidence type="ECO:0000256" key="2">
    <source>
        <dbReference type="SAM" id="Phobius"/>
    </source>
</evidence>
<evidence type="ECO:0000313" key="3">
    <source>
        <dbReference type="EMBL" id="KAK3607459.1"/>
    </source>
</evidence>
<keyword evidence="2" id="KW-0812">Transmembrane</keyword>